<reference evidence="2" key="1">
    <citation type="submission" date="2020-05" db="EMBL/GenBank/DDBJ databases">
        <authorList>
            <person name="Chiriac C."/>
            <person name="Salcher M."/>
            <person name="Ghai R."/>
            <person name="Kavagutti S V."/>
        </authorList>
    </citation>
    <scope>NUCLEOTIDE SEQUENCE</scope>
</reference>
<name>A0A6J5T9C1_9CAUD</name>
<proteinExistence type="predicted"/>
<gene>
    <name evidence="2" type="ORF">UFOVP71_76</name>
</gene>
<evidence type="ECO:0000313" key="2">
    <source>
        <dbReference type="EMBL" id="CAB4241538.1"/>
    </source>
</evidence>
<evidence type="ECO:0000256" key="1">
    <source>
        <dbReference type="SAM" id="MobiDB-lite"/>
    </source>
</evidence>
<dbReference type="EMBL" id="LR797824">
    <property type="protein sequence ID" value="CAB4241538.1"/>
    <property type="molecule type" value="Genomic_DNA"/>
</dbReference>
<organism evidence="2">
    <name type="scientific">uncultured Caudovirales phage</name>
    <dbReference type="NCBI Taxonomy" id="2100421"/>
    <lineage>
        <taxon>Viruses</taxon>
        <taxon>Duplodnaviria</taxon>
        <taxon>Heunggongvirae</taxon>
        <taxon>Uroviricota</taxon>
        <taxon>Caudoviricetes</taxon>
        <taxon>Peduoviridae</taxon>
        <taxon>Maltschvirus</taxon>
        <taxon>Maltschvirus maltsch</taxon>
    </lineage>
</organism>
<feature type="region of interest" description="Disordered" evidence="1">
    <location>
        <begin position="336"/>
        <end position="366"/>
    </location>
</feature>
<sequence>MKVNELKHKPLEEGFIDNLISKVKTMAGGDGLTGIVRSLSGQGAALNKLADQIARETEAPLIRAMGNSADTARRSNEDMQLTPVVQLGLKAALKFSMADGDPVTGNEILELLRTKKDAVQATGHSAHAGQVIDAIVKYAATKDAGTVPGLGFDAAIKEVSLVLAGAIVLVQLNKSLAEPDGATAERNSPEIQKFKQLGEKVQETLFDPTSPLLRALKPNDSFKDNLHWLVITLTKKVQNEYGNMPADRLLAAASNPPVLLTPMQYKSALAGHDSTVDPTTVDSIISAVSPIIQEQFKTWLGIAAEEAKAGKGIEESEMDYGDWARESMSMIDRLNFAPVKPEKKKAPTSTPEEPTIQVGGEPVSKDDPAYPALLAAYKKAHPEA</sequence>
<protein>
    <submittedName>
        <fullName evidence="2">Uncharacterized protein</fullName>
    </submittedName>
</protein>
<accession>A0A6J5T9C1</accession>